<sequence>MRIHPLLTYTSPMPGSQSSSLTTDPRLRQLRFMKVMALLLLLIMLGGFILAHTQGNRGIWAWLGAFCEAAMVGALADWFAVVALFKHPMGLPIPHTAILPRNKDRLADGLAHFVRDHFLAPYSLLEKLRLFNPAARLGEWLSTPKQTQALTQMTRDWAIQTLNLLNETTVRNAIEHLVITHLREWNAAITTGDIMALLTTDKRHQRLFDKALLRLARWLDNDKIKAQASALIVRYARREWPTLMGTVNWITSVDEIGDRLAERIARAGLEELQLILTTPKHPLRQQYELWLQDYIHRLHNDPALIERVEEFKQQAIDNSTIQTYIRDLWTQINTALRTDLESADSTLAGHLEGVLQSLGKALSEDPNLRDKLNEHLLDTSERLSERLRDTVTHHIASTMRGWDEHHLTRQLELNVGCDLQYIRFNGTLVGGIIGLLLHAVIYGCEIYGVMG</sequence>
<gene>
    <name evidence="3" type="ORF">D934_03890</name>
</gene>
<evidence type="ECO:0000256" key="2">
    <source>
        <dbReference type="SAM" id="Phobius"/>
    </source>
</evidence>
<dbReference type="EMBL" id="CP006696">
    <property type="protein sequence ID" value="AIC09636.1"/>
    <property type="molecule type" value="Genomic_DNA"/>
</dbReference>
<dbReference type="AlphaFoldDB" id="A0A060H8D3"/>
<feature type="transmembrane region" description="Helical" evidence="2">
    <location>
        <begin position="428"/>
        <end position="450"/>
    </location>
</feature>
<feature type="transmembrane region" description="Helical" evidence="2">
    <location>
        <begin position="35"/>
        <end position="53"/>
    </location>
</feature>
<evidence type="ECO:0000313" key="3">
    <source>
        <dbReference type="EMBL" id="AIC09636.1"/>
    </source>
</evidence>
<dbReference type="PANTHER" id="PTHR38442:SF1">
    <property type="entry name" value="INNER MEMBRANE PROTEIN"/>
    <property type="match status" value="1"/>
</dbReference>
<dbReference type="KEGG" id="xfs:D934_03890"/>
<dbReference type="InterPro" id="IPR007383">
    <property type="entry name" value="DUF445"/>
</dbReference>
<organism evidence="3 4">
    <name type="scientific">Xylella fastidiosa subsp. sandyi Ann-1</name>
    <dbReference type="NCBI Taxonomy" id="155920"/>
    <lineage>
        <taxon>Bacteria</taxon>
        <taxon>Pseudomonadati</taxon>
        <taxon>Pseudomonadota</taxon>
        <taxon>Gammaproteobacteria</taxon>
        <taxon>Lysobacterales</taxon>
        <taxon>Lysobacteraceae</taxon>
        <taxon>Xylella</taxon>
    </lineage>
</organism>
<name>A0A060H8D3_XYLFS</name>
<dbReference type="HOGENOM" id="CLU_036718_2_0_6"/>
<keyword evidence="2" id="KW-0812">Transmembrane</keyword>
<feature type="transmembrane region" description="Helical" evidence="2">
    <location>
        <begin position="59"/>
        <end position="85"/>
    </location>
</feature>
<keyword evidence="2" id="KW-0472">Membrane</keyword>
<feature type="compositionally biased region" description="Polar residues" evidence="1">
    <location>
        <begin position="8"/>
        <end position="22"/>
    </location>
</feature>
<accession>A0A060H8D3</accession>
<protein>
    <submittedName>
        <fullName evidence="3">Membrane protein</fullName>
    </submittedName>
</protein>
<dbReference type="Proteomes" id="UP000027215">
    <property type="component" value="Chromosome"/>
</dbReference>
<dbReference type="PATRIC" id="fig|155920.8.peg.938"/>
<reference evidence="3 4" key="1">
    <citation type="submission" date="2013-08" db="EMBL/GenBank/DDBJ databases">
        <authorList>
            <person name="Stouthamer R."/>
            <person name="Nunney L."/>
        </authorList>
    </citation>
    <scope>NUCLEOTIDE SEQUENCE [LARGE SCALE GENOMIC DNA]</scope>
    <source>
        <strain evidence="4">ann-1</strain>
    </source>
</reference>
<evidence type="ECO:0000256" key="1">
    <source>
        <dbReference type="SAM" id="MobiDB-lite"/>
    </source>
</evidence>
<dbReference type="Pfam" id="PF04286">
    <property type="entry name" value="DUF445"/>
    <property type="match status" value="1"/>
</dbReference>
<keyword evidence="2" id="KW-1133">Transmembrane helix</keyword>
<proteinExistence type="predicted"/>
<dbReference type="PANTHER" id="PTHR38442">
    <property type="entry name" value="INNER MEMBRANE PROTEIN-RELATED"/>
    <property type="match status" value="1"/>
</dbReference>
<feature type="region of interest" description="Disordered" evidence="1">
    <location>
        <begin position="1"/>
        <end position="22"/>
    </location>
</feature>
<dbReference type="GO" id="GO:0005886">
    <property type="term" value="C:plasma membrane"/>
    <property type="evidence" value="ECO:0007669"/>
    <property type="project" value="TreeGrafter"/>
</dbReference>
<evidence type="ECO:0000313" key="4">
    <source>
        <dbReference type="Proteomes" id="UP000027215"/>
    </source>
</evidence>